<dbReference type="EMBL" id="JARQWQ010000031">
    <property type="protein sequence ID" value="KAK2561752.1"/>
    <property type="molecule type" value="Genomic_DNA"/>
</dbReference>
<comment type="caution">
    <text evidence="2">The sequence shown here is derived from an EMBL/GenBank/DDBJ whole genome shotgun (WGS) entry which is preliminary data.</text>
</comment>
<dbReference type="AlphaFoldDB" id="A0AAD9V5E5"/>
<organism evidence="2 3">
    <name type="scientific">Acropora cervicornis</name>
    <name type="common">Staghorn coral</name>
    <dbReference type="NCBI Taxonomy" id="6130"/>
    <lineage>
        <taxon>Eukaryota</taxon>
        <taxon>Metazoa</taxon>
        <taxon>Cnidaria</taxon>
        <taxon>Anthozoa</taxon>
        <taxon>Hexacorallia</taxon>
        <taxon>Scleractinia</taxon>
        <taxon>Astrocoeniina</taxon>
        <taxon>Acroporidae</taxon>
        <taxon>Acropora</taxon>
    </lineage>
</organism>
<accession>A0AAD9V5E5</accession>
<reference evidence="2" key="2">
    <citation type="journal article" date="2023" name="Science">
        <title>Genomic signatures of disease resistance in endangered staghorn corals.</title>
        <authorList>
            <person name="Vollmer S.V."/>
            <person name="Selwyn J.D."/>
            <person name="Despard B.A."/>
            <person name="Roesel C.L."/>
        </authorList>
    </citation>
    <scope>NUCLEOTIDE SEQUENCE</scope>
    <source>
        <strain evidence="2">K2</strain>
    </source>
</reference>
<feature type="region of interest" description="Disordered" evidence="1">
    <location>
        <begin position="66"/>
        <end position="92"/>
    </location>
</feature>
<feature type="compositionally biased region" description="Basic residues" evidence="1">
    <location>
        <begin position="71"/>
        <end position="83"/>
    </location>
</feature>
<name>A0AAD9V5E5_ACRCE</name>
<proteinExistence type="predicted"/>
<evidence type="ECO:0000256" key="1">
    <source>
        <dbReference type="SAM" id="MobiDB-lite"/>
    </source>
</evidence>
<evidence type="ECO:0000313" key="2">
    <source>
        <dbReference type="EMBL" id="KAK2561752.1"/>
    </source>
</evidence>
<reference evidence="2" key="1">
    <citation type="journal article" date="2023" name="G3 (Bethesda)">
        <title>Whole genome assembly and annotation of the endangered Caribbean coral Acropora cervicornis.</title>
        <authorList>
            <person name="Selwyn J.D."/>
            <person name="Vollmer S.V."/>
        </authorList>
    </citation>
    <scope>NUCLEOTIDE SEQUENCE</scope>
    <source>
        <strain evidence="2">K2</strain>
    </source>
</reference>
<gene>
    <name evidence="2" type="ORF">P5673_015132</name>
</gene>
<keyword evidence="3" id="KW-1185">Reference proteome</keyword>
<dbReference type="Proteomes" id="UP001249851">
    <property type="component" value="Unassembled WGS sequence"/>
</dbReference>
<evidence type="ECO:0000313" key="3">
    <source>
        <dbReference type="Proteomes" id="UP001249851"/>
    </source>
</evidence>
<sequence>MSSGARHQTSQQEPSSAVALGVLVFNNGIQSMPSKLMPMINVEVQAVMIAGWQRIDGKHISSFSYNSQPAVKKRRRKHGREKSKKQDGFVHKEGVMYSSQSFY</sequence>
<protein>
    <submittedName>
        <fullName evidence="2">Uncharacterized protein</fullName>
    </submittedName>
</protein>